<dbReference type="OMA" id="HYLSKHT"/>
<keyword evidence="1" id="KW-0732">Signal</keyword>
<dbReference type="GO" id="GO:0003993">
    <property type="term" value="F:acid phosphatase activity"/>
    <property type="evidence" value="ECO:0007669"/>
    <property type="project" value="InterPro"/>
</dbReference>
<keyword evidence="2" id="KW-0472">Membrane</keyword>
<organism evidence="3 4">
    <name type="scientific">Naegleria fowleri</name>
    <name type="common">Brain eating amoeba</name>
    <dbReference type="NCBI Taxonomy" id="5763"/>
    <lineage>
        <taxon>Eukaryota</taxon>
        <taxon>Discoba</taxon>
        <taxon>Heterolobosea</taxon>
        <taxon>Tetramitia</taxon>
        <taxon>Eutetramitia</taxon>
        <taxon>Vahlkampfiidae</taxon>
        <taxon>Naegleria</taxon>
    </lineage>
</organism>
<dbReference type="VEuPathDB" id="AmoebaDB:NF0033710"/>
<feature type="transmembrane region" description="Helical" evidence="2">
    <location>
        <begin position="125"/>
        <end position="145"/>
    </location>
</feature>
<dbReference type="AlphaFoldDB" id="A0A6A5BEE6"/>
<dbReference type="Proteomes" id="UP000444721">
    <property type="component" value="Unassembled WGS sequence"/>
</dbReference>
<dbReference type="PANTHER" id="PTHR22953:SF153">
    <property type="entry name" value="PURPLE ACID PHOSPHATASE"/>
    <property type="match status" value="1"/>
</dbReference>
<dbReference type="GeneID" id="68115607"/>
<comment type="caution">
    <text evidence="3">The sequence shown here is derived from an EMBL/GenBank/DDBJ whole genome shotgun (WGS) entry which is preliminary data.</text>
</comment>
<dbReference type="Gene3D" id="3.60.21.10">
    <property type="match status" value="1"/>
</dbReference>
<keyword evidence="2" id="KW-1133">Transmembrane helix</keyword>
<feature type="transmembrane region" description="Helical" evidence="2">
    <location>
        <begin position="262"/>
        <end position="286"/>
    </location>
</feature>
<accession>A0A6A5BEE6</accession>
<protein>
    <submittedName>
        <fullName evidence="3">Uncharacterized protein</fullName>
    </submittedName>
</protein>
<dbReference type="EMBL" id="VFQX01000061">
    <property type="protein sequence ID" value="KAF0973182.1"/>
    <property type="molecule type" value="Genomic_DNA"/>
</dbReference>
<sequence length="776" mass="89448">MSAELLLFINDLTAFYTKIILRNEYALTYLDNNYHSLVFVGGIAFLLWTLLLVVPIYAVIWLWDVRNCYRLIRKDGLPNLTNLEEEQNNNDDDEEEYASNNLDERRIKLRRKLFKRQNEGCCRKFLNVCGSIGLFVACVLIAYMLVMNSTFNRVHFMWIGIIATGFFIAYILSVYVLDWKWMLVLIYYRVFKNEDLSNFSSLSTHVELNDTDAQQDETLLQSQPQGDMKNKLRKRSPASSLSKLELLCLDVVSSRIAKRPKLTAIVVISLVGIFFLISTLISYFLYHICIAYDPIEISTLFSRTVLSKRTCEYEEICYTYLTVPEKMSSAMIVNFQVSSSLFYKGFVEFRKFDPQEELNLAASVTFDKNKQASCFLMENIFEETRYQCYAELTELESGSSYIIRAAYSQFQTDDSSGVHYGSLVKFRTTPSEEDNDSLENIAFINGGDLSWRNPTIALGKYINMMGYTEKSIAPYFAIVGGDVGYDNGCAACYRRWDDWFHYWAQHMTTTIQYGSVNHTYALPIITAVGNHESGNFLRPRSDDAFYIRYFPMSITGETERIAKDPQMTRKLQHVHYLSKHTMIVVLDSWVHDSPQDQIEYITQIFENTPPNKYRNRIIVIHHPMYTSAKYKSLIAKEMIDKWESLFLKMNVTSVFENHVHTYKQTYPLKNGTIVTKKSSDNSNGASFTYTKVPEQYNQHGIIYVGDGSWGVTFWNVEMDVKNPIFRQIGALSHVYHVNTRLLNSGTTALELSALGYNSTCGAIYQVEGSKLRILTV</sequence>
<name>A0A6A5BEE6_NAEFO</name>
<feature type="transmembrane region" description="Helical" evidence="2">
    <location>
        <begin position="37"/>
        <end position="63"/>
    </location>
</feature>
<proteinExistence type="predicted"/>
<evidence type="ECO:0000256" key="2">
    <source>
        <dbReference type="SAM" id="Phobius"/>
    </source>
</evidence>
<dbReference type="VEuPathDB" id="AmoebaDB:FDP41_008389"/>
<gene>
    <name evidence="3" type="ORF">FDP41_008389</name>
</gene>
<feature type="transmembrane region" description="Helical" evidence="2">
    <location>
        <begin position="157"/>
        <end position="177"/>
    </location>
</feature>
<evidence type="ECO:0000313" key="3">
    <source>
        <dbReference type="EMBL" id="KAF0973182.1"/>
    </source>
</evidence>
<reference evidence="3 4" key="1">
    <citation type="journal article" date="2019" name="Sci. Rep.">
        <title>Nanopore sequencing improves the draft genome of the human pathogenic amoeba Naegleria fowleri.</title>
        <authorList>
            <person name="Liechti N."/>
            <person name="Schurch N."/>
            <person name="Bruggmann R."/>
            <person name="Wittwer M."/>
        </authorList>
    </citation>
    <scope>NUCLEOTIDE SEQUENCE [LARGE SCALE GENOMIC DNA]</scope>
    <source>
        <strain evidence="3 4">ATCC 30894</strain>
    </source>
</reference>
<dbReference type="RefSeq" id="XP_044557895.1">
    <property type="nucleotide sequence ID" value="XM_044712236.1"/>
</dbReference>
<evidence type="ECO:0000313" key="4">
    <source>
        <dbReference type="Proteomes" id="UP000444721"/>
    </source>
</evidence>
<keyword evidence="2" id="KW-0812">Transmembrane</keyword>
<keyword evidence="4" id="KW-1185">Reference proteome</keyword>
<dbReference type="VEuPathDB" id="AmoebaDB:NfTy_093660"/>
<dbReference type="InterPro" id="IPR029052">
    <property type="entry name" value="Metallo-depent_PP-like"/>
</dbReference>
<dbReference type="PANTHER" id="PTHR22953">
    <property type="entry name" value="ACID PHOSPHATASE RELATED"/>
    <property type="match status" value="1"/>
</dbReference>
<evidence type="ECO:0000256" key="1">
    <source>
        <dbReference type="ARBA" id="ARBA00022729"/>
    </source>
</evidence>
<dbReference type="SUPFAM" id="SSF56300">
    <property type="entry name" value="Metallo-dependent phosphatases"/>
    <property type="match status" value="1"/>
</dbReference>
<dbReference type="InterPro" id="IPR039331">
    <property type="entry name" value="PAPs-like"/>
</dbReference>
<dbReference type="OrthoDB" id="45007at2759"/>